<dbReference type="Pfam" id="PF04371">
    <property type="entry name" value="PAD_porph"/>
    <property type="match status" value="1"/>
</dbReference>
<reference evidence="2 3" key="1">
    <citation type="submission" date="2013-05" db="EMBL/GenBank/DDBJ databases">
        <title>Complete genome sequence of Bacillus thuringiensis YBT-1518, a typical strain with high toxicity to nematode.</title>
        <authorList>
            <person name="Wang P."/>
            <person name="Zhang C."/>
            <person name="Guo M."/>
            <person name="Guo S."/>
            <person name="Zhu Y."/>
            <person name="Zheng J."/>
            <person name="Zhu L."/>
            <person name="Ruan L."/>
            <person name="Peng D."/>
            <person name="Sun M."/>
        </authorList>
    </citation>
    <scope>NUCLEOTIDE SEQUENCE [LARGE SCALE GENOMIC DNA]</scope>
    <source>
        <strain evidence="2 3">YBT-1518</strain>
    </source>
</reference>
<dbReference type="Gene3D" id="3.75.10.10">
    <property type="entry name" value="L-arginine/glycine Amidinotransferase, Chain A"/>
    <property type="match status" value="1"/>
</dbReference>
<dbReference type="Proteomes" id="UP000018566">
    <property type="component" value="Chromosome"/>
</dbReference>
<sequence length="393" mass="45183">MKKITNLCMSAILTTSIFSGYALGKGIEKVQAKEIEKTQRKDMKKVEVRKQIGKYTMPDEKNKHEGTWLQWPHEFTYGQKYQQEVEPIWIQMTNALSKGEKVHIVAYDQEEKERITEVLIDHGVNMGKIDFFIAPTDDVWARDTGPIFVYDNDKNLKILDPGFNGWGKKTPYKKDARLRENLSKQLGIERIDWNKFVLEGGAFELDGNGTALLTRSAVTNKNRNAKLSEKDIEKYISDLGVTNFIWLDGVPNLDITDFHIDGFAKFHDKSTIITLNKKDLAEWGTSDKDINKLLQAKDAEGNKYKYVYLPLSKNNVTLENGKQLDYKGSYINYYIANQVILVPNYNDPNDKIANEMIQKLYPDRKVVGIDVRELYKNGGMIHCITQQQPINLK</sequence>
<evidence type="ECO:0000313" key="3">
    <source>
        <dbReference type="Proteomes" id="UP000018566"/>
    </source>
</evidence>
<dbReference type="GO" id="GO:0047632">
    <property type="term" value="F:agmatine deiminase activity"/>
    <property type="evidence" value="ECO:0007669"/>
    <property type="project" value="TreeGrafter"/>
</dbReference>
<evidence type="ECO:0000256" key="1">
    <source>
        <dbReference type="ARBA" id="ARBA00022801"/>
    </source>
</evidence>
<dbReference type="GO" id="GO:0004668">
    <property type="term" value="F:protein-arginine deiminase activity"/>
    <property type="evidence" value="ECO:0007669"/>
    <property type="project" value="InterPro"/>
</dbReference>
<keyword evidence="1" id="KW-0378">Hydrolase</keyword>
<proteinExistence type="predicted"/>
<organism evidence="2 3">
    <name type="scientific">Bacillus thuringiensis YBT-1518</name>
    <dbReference type="NCBI Taxonomy" id="529122"/>
    <lineage>
        <taxon>Bacteria</taxon>
        <taxon>Bacillati</taxon>
        <taxon>Bacillota</taxon>
        <taxon>Bacilli</taxon>
        <taxon>Bacillales</taxon>
        <taxon>Bacillaceae</taxon>
        <taxon>Bacillus</taxon>
        <taxon>Bacillus cereus group</taxon>
    </lineage>
</organism>
<dbReference type="AlphaFoldDB" id="A0A9W3PFX8"/>
<name>A0A9W3PFX8_BACTU</name>
<dbReference type="PANTHER" id="PTHR31377">
    <property type="entry name" value="AGMATINE DEIMINASE-RELATED"/>
    <property type="match status" value="1"/>
</dbReference>
<dbReference type="EMBL" id="CP005935">
    <property type="protein sequence ID" value="AHA71875.1"/>
    <property type="molecule type" value="Genomic_DNA"/>
</dbReference>
<gene>
    <name evidence="2" type="ORF">YBT1518_13490</name>
</gene>
<dbReference type="PANTHER" id="PTHR31377:SF0">
    <property type="entry name" value="AGMATINE DEIMINASE-RELATED"/>
    <property type="match status" value="1"/>
</dbReference>
<dbReference type="GO" id="GO:0009446">
    <property type="term" value="P:putrescine biosynthetic process"/>
    <property type="evidence" value="ECO:0007669"/>
    <property type="project" value="InterPro"/>
</dbReference>
<dbReference type="KEGG" id="bthu:YBT1518_13490"/>
<evidence type="ECO:0000313" key="2">
    <source>
        <dbReference type="EMBL" id="AHA71875.1"/>
    </source>
</evidence>
<dbReference type="SUPFAM" id="SSF55909">
    <property type="entry name" value="Pentein"/>
    <property type="match status" value="1"/>
</dbReference>
<protein>
    <submittedName>
        <fullName evidence="2">Agmatine deiminase</fullName>
    </submittedName>
</protein>
<accession>A0A9W3PFX8</accession>
<dbReference type="RefSeq" id="WP_023521943.1">
    <property type="nucleotide sequence ID" value="NC_022873.1"/>
</dbReference>
<dbReference type="InterPro" id="IPR007466">
    <property type="entry name" value="Peptidyl-Arg-deiminase_porph"/>
</dbReference>